<organism evidence="3 4">
    <name type="scientific">Cavenderia fasciculata</name>
    <name type="common">Slime mold</name>
    <name type="synonym">Dictyostelium fasciculatum</name>
    <dbReference type="NCBI Taxonomy" id="261658"/>
    <lineage>
        <taxon>Eukaryota</taxon>
        <taxon>Amoebozoa</taxon>
        <taxon>Evosea</taxon>
        <taxon>Eumycetozoa</taxon>
        <taxon>Dictyostelia</taxon>
        <taxon>Acytosteliales</taxon>
        <taxon>Cavenderiaceae</taxon>
        <taxon>Cavenderia</taxon>
    </lineage>
</organism>
<dbReference type="PANTHER" id="PTHR30543:SF21">
    <property type="entry name" value="NAD(P)H-DEPENDENT FMN REDUCTASE LOT6"/>
    <property type="match status" value="1"/>
</dbReference>
<dbReference type="KEGG" id="dfa:DFA_10368"/>
<evidence type="ECO:0000313" key="3">
    <source>
        <dbReference type="EMBL" id="EGG15526.1"/>
    </source>
</evidence>
<dbReference type="PANTHER" id="PTHR30543">
    <property type="entry name" value="CHROMATE REDUCTASE"/>
    <property type="match status" value="1"/>
</dbReference>
<dbReference type="OrthoDB" id="17788at2759"/>
<dbReference type="GeneID" id="14867357"/>
<gene>
    <name evidence="3" type="ORF">DFA_10368</name>
</gene>
<dbReference type="Proteomes" id="UP000007797">
    <property type="component" value="Unassembled WGS sequence"/>
</dbReference>
<evidence type="ECO:0000256" key="1">
    <source>
        <dbReference type="SAM" id="SignalP"/>
    </source>
</evidence>
<dbReference type="GO" id="GO:0016491">
    <property type="term" value="F:oxidoreductase activity"/>
    <property type="evidence" value="ECO:0007669"/>
    <property type="project" value="InterPro"/>
</dbReference>
<name>F4QA07_CACFS</name>
<keyword evidence="4" id="KW-1185">Reference proteome</keyword>
<evidence type="ECO:0000313" key="4">
    <source>
        <dbReference type="Proteomes" id="UP000007797"/>
    </source>
</evidence>
<dbReference type="RefSeq" id="XP_004354268.1">
    <property type="nucleotide sequence ID" value="XM_004354216.1"/>
</dbReference>
<dbReference type="InterPro" id="IPR050712">
    <property type="entry name" value="NAD(P)H-dep_reductase"/>
</dbReference>
<proteinExistence type="predicted"/>
<dbReference type="InterPro" id="IPR029039">
    <property type="entry name" value="Flavoprotein-like_sf"/>
</dbReference>
<protein>
    <recommendedName>
        <fullName evidence="2">NADPH-dependent FMN reductase-like domain-containing protein</fullName>
    </recommendedName>
</protein>
<sequence length="266" mass="29575">MTSNKVLFNLVISFITNITSSSSGSNVDNNNGSILIQSNKHRKQVGAAGVKSSSKSIGVVIGSTRKGRIGKDVAQWVIEQSHIEPILKQYTNSSSSKVELIDLLDINLPFYDESLSPAELNGQLSSENALKWSKLMSSYDAYIILTAEYNRGPVPVLLNAIDYLYAEIKQKPMVLISYGYTQGGIRANEHLADMLENSFLSMKILSRLHLPIREDMFVVKSFDSNSNSNSNSNTRYKQLKDINNSFKPYLVDLNQSVAQLLHFISS</sequence>
<dbReference type="OMA" id="NSITEWI"/>
<dbReference type="GO" id="GO:0010181">
    <property type="term" value="F:FMN binding"/>
    <property type="evidence" value="ECO:0007669"/>
    <property type="project" value="TreeGrafter"/>
</dbReference>
<dbReference type="GO" id="GO:0005829">
    <property type="term" value="C:cytosol"/>
    <property type="evidence" value="ECO:0007669"/>
    <property type="project" value="TreeGrafter"/>
</dbReference>
<feature type="domain" description="NADPH-dependent FMN reductase-like" evidence="2">
    <location>
        <begin position="57"/>
        <end position="207"/>
    </location>
</feature>
<keyword evidence="1" id="KW-0732">Signal</keyword>
<dbReference type="EMBL" id="GL883026">
    <property type="protein sequence ID" value="EGG15526.1"/>
    <property type="molecule type" value="Genomic_DNA"/>
</dbReference>
<dbReference type="Gene3D" id="3.40.50.360">
    <property type="match status" value="1"/>
</dbReference>
<dbReference type="SUPFAM" id="SSF52218">
    <property type="entry name" value="Flavoproteins"/>
    <property type="match status" value="1"/>
</dbReference>
<feature type="chain" id="PRO_5003313904" description="NADPH-dependent FMN reductase-like domain-containing protein" evidence="1">
    <location>
        <begin position="22"/>
        <end position="266"/>
    </location>
</feature>
<reference evidence="4" key="1">
    <citation type="journal article" date="2011" name="Genome Res.">
        <title>Phylogeny-wide analysis of social amoeba genomes highlights ancient origins for complex intercellular communication.</title>
        <authorList>
            <person name="Heidel A.J."/>
            <person name="Lawal H.M."/>
            <person name="Felder M."/>
            <person name="Schilde C."/>
            <person name="Helps N.R."/>
            <person name="Tunggal B."/>
            <person name="Rivero F."/>
            <person name="John U."/>
            <person name="Schleicher M."/>
            <person name="Eichinger L."/>
            <person name="Platzer M."/>
            <person name="Noegel A.A."/>
            <person name="Schaap P."/>
            <person name="Gloeckner G."/>
        </authorList>
    </citation>
    <scope>NUCLEOTIDE SEQUENCE [LARGE SCALE GENOMIC DNA]</scope>
    <source>
        <strain evidence="4">SH3</strain>
    </source>
</reference>
<dbReference type="AlphaFoldDB" id="F4QA07"/>
<dbReference type="Pfam" id="PF03358">
    <property type="entry name" value="FMN_red"/>
    <property type="match status" value="1"/>
</dbReference>
<accession>F4QA07</accession>
<evidence type="ECO:0000259" key="2">
    <source>
        <dbReference type="Pfam" id="PF03358"/>
    </source>
</evidence>
<dbReference type="InterPro" id="IPR005025">
    <property type="entry name" value="FMN_Rdtase-like_dom"/>
</dbReference>
<feature type="signal peptide" evidence="1">
    <location>
        <begin position="1"/>
        <end position="21"/>
    </location>
</feature>